<proteinExistence type="predicted"/>
<accession>A0A2Z6EUZ6</accession>
<gene>
    <name evidence="1" type="ORF">MCB1EB_1067</name>
</gene>
<organism evidence="1 2">
    <name type="scientific">Mycoavidus cysteinexigens</name>
    <dbReference type="NCBI Taxonomy" id="1553431"/>
    <lineage>
        <taxon>Bacteria</taxon>
        <taxon>Pseudomonadati</taxon>
        <taxon>Pseudomonadota</taxon>
        <taxon>Betaproteobacteria</taxon>
        <taxon>Burkholderiales</taxon>
        <taxon>Burkholderiaceae</taxon>
        <taxon>Mycoavidus</taxon>
    </lineage>
</organism>
<dbReference type="EMBL" id="AP018150">
    <property type="protein sequence ID" value="BBE09228.1"/>
    <property type="molecule type" value="Genomic_DNA"/>
</dbReference>
<dbReference type="GO" id="GO:0016301">
    <property type="term" value="F:kinase activity"/>
    <property type="evidence" value="ECO:0007669"/>
    <property type="project" value="UniProtKB-KW"/>
</dbReference>
<sequence>MAEIEVEKVMAFFCRYAIAIDKMVDIEGVVGIIDPAFVFLKKAKRSLYERNEIYRYEKVVARGAA</sequence>
<evidence type="ECO:0000313" key="1">
    <source>
        <dbReference type="EMBL" id="BBE09228.1"/>
    </source>
</evidence>
<dbReference type="Proteomes" id="UP000282597">
    <property type="component" value="Chromosome"/>
</dbReference>
<keyword evidence="1" id="KW-0808">Transferase</keyword>
<keyword evidence="1" id="KW-0418">Kinase</keyword>
<dbReference type="AlphaFoldDB" id="A0A2Z6EUZ6"/>
<keyword evidence="2" id="KW-1185">Reference proteome</keyword>
<name>A0A2Z6EUZ6_9BURK</name>
<evidence type="ECO:0000313" key="2">
    <source>
        <dbReference type="Proteomes" id="UP000282597"/>
    </source>
</evidence>
<reference evidence="1 2" key="1">
    <citation type="journal article" date="2018" name="Microbes Environ.">
        <title>Comparative Genomic Insights into Endofungal Lifestyles of Two Bacterial Endosymbionts, Mycoavidus cysteinexigens and Burkholderia rhizoxinica.</title>
        <authorList>
            <person name="Sharmin D."/>
            <person name="Guo Y."/>
            <person name="Nishizawa T."/>
            <person name="Ohshima S."/>
            <person name="Sato Y."/>
            <person name="Takashima Y."/>
            <person name="Narisawa K."/>
            <person name="Ohta H."/>
        </authorList>
    </citation>
    <scope>NUCLEOTIDE SEQUENCE [LARGE SCALE GENOMIC DNA]</scope>
    <source>
        <strain evidence="1 2">B1-EB</strain>
    </source>
</reference>
<protein>
    <submittedName>
        <fullName evidence="1">Predicted unusual protein kinase</fullName>
    </submittedName>
</protein>
<dbReference type="KEGG" id="mcys:MCB1EB_1067"/>